<accession>A0A1W1ID42</accession>
<dbReference type="PANTHER" id="PTHR42939">
    <property type="entry name" value="ABC TRANSPORTER ATP-BINDING PROTEIN ALBC-RELATED"/>
    <property type="match status" value="1"/>
</dbReference>
<evidence type="ECO:0000256" key="3">
    <source>
        <dbReference type="ARBA" id="ARBA00022840"/>
    </source>
</evidence>
<dbReference type="CDD" id="cd03230">
    <property type="entry name" value="ABC_DR_subfamily_A"/>
    <property type="match status" value="1"/>
</dbReference>
<dbReference type="SUPFAM" id="SSF52540">
    <property type="entry name" value="P-loop containing nucleoside triphosphate hydrolases"/>
    <property type="match status" value="1"/>
</dbReference>
<dbReference type="Gene3D" id="3.40.50.300">
    <property type="entry name" value="P-loop containing nucleotide triphosphate hydrolases"/>
    <property type="match status" value="1"/>
</dbReference>
<dbReference type="PROSITE" id="PS50893">
    <property type="entry name" value="ABC_TRANSPORTER_2"/>
    <property type="match status" value="1"/>
</dbReference>
<dbReference type="RefSeq" id="WP_086941842.1">
    <property type="nucleotide sequence ID" value="NZ_FONM01000034.1"/>
</dbReference>
<dbReference type="OrthoDB" id="9804819at2"/>
<keyword evidence="2" id="KW-0547">Nucleotide-binding</keyword>
<evidence type="ECO:0000313" key="6">
    <source>
        <dbReference type="Proteomes" id="UP000195985"/>
    </source>
</evidence>
<dbReference type="InterPro" id="IPR051782">
    <property type="entry name" value="ABC_Transporter_VariousFunc"/>
</dbReference>
<proteinExistence type="predicted"/>
<reference evidence="6" key="1">
    <citation type="submission" date="2016-04" db="EMBL/GenBank/DDBJ databases">
        <authorList>
            <person name="Strepis N."/>
        </authorList>
    </citation>
    <scope>NUCLEOTIDE SEQUENCE [LARGE SCALE GENOMIC DNA]</scope>
</reference>
<sequence length="283" mass="32133">MIEMENAVVRYPSFELDCSLQVNEGMITGIVGENGAGKTTLFKALLGLVPIASGSAKINGQDIAALSLADRESIGTVLAESFFNDIYTIKDINRLLKSFYRKFDESYFQRKCADFHLPKDQKLKEFSTGMKAKLKTLTALSHEAQLLILDEPTSGLDVSARYEILDILQDYLVDHPQCSILISSHISSDLEKLCDDIYYLKAGKVLLHEETDRLLDAYGVLKVDEEAMGQLDRNFLLYRKRTNYGYDLLTDQRLFYLENYPKLVVEKPTIDQIMLMIMDGDRL</sequence>
<keyword evidence="1" id="KW-0813">Transport</keyword>
<dbReference type="SMART" id="SM00382">
    <property type="entry name" value="AAA"/>
    <property type="match status" value="1"/>
</dbReference>
<dbReference type="AlphaFoldDB" id="A0A1W1ID42"/>
<keyword evidence="3" id="KW-0067">ATP-binding</keyword>
<name>A0A1W1ID42_9LACT</name>
<organism evidence="5 6">
    <name type="scientific">Trichococcus pasteurii</name>
    <dbReference type="NCBI Taxonomy" id="43064"/>
    <lineage>
        <taxon>Bacteria</taxon>
        <taxon>Bacillati</taxon>
        <taxon>Bacillota</taxon>
        <taxon>Bacilli</taxon>
        <taxon>Lactobacillales</taxon>
        <taxon>Carnobacteriaceae</taxon>
        <taxon>Trichococcus</taxon>
    </lineage>
</organism>
<evidence type="ECO:0000313" key="5">
    <source>
        <dbReference type="EMBL" id="SLM50948.1"/>
    </source>
</evidence>
<evidence type="ECO:0000256" key="2">
    <source>
        <dbReference type="ARBA" id="ARBA00022741"/>
    </source>
</evidence>
<keyword evidence="6" id="KW-1185">Reference proteome</keyword>
<dbReference type="STRING" id="43064.SAMN04488086_1349"/>
<feature type="domain" description="ABC transporter" evidence="4">
    <location>
        <begin position="2"/>
        <end position="227"/>
    </location>
</feature>
<dbReference type="EMBL" id="FWEY01000002">
    <property type="protein sequence ID" value="SLM50948.1"/>
    <property type="molecule type" value="Genomic_DNA"/>
</dbReference>
<gene>
    <name evidence="5" type="ORF">TPAS_621</name>
</gene>
<dbReference type="PANTHER" id="PTHR42939:SF3">
    <property type="entry name" value="ABC TRANSPORTER ATP-BINDING COMPONENT"/>
    <property type="match status" value="1"/>
</dbReference>
<dbReference type="Proteomes" id="UP000195985">
    <property type="component" value="Unassembled WGS sequence"/>
</dbReference>
<evidence type="ECO:0000256" key="1">
    <source>
        <dbReference type="ARBA" id="ARBA00022448"/>
    </source>
</evidence>
<dbReference type="Pfam" id="PF00005">
    <property type="entry name" value="ABC_tran"/>
    <property type="match status" value="1"/>
</dbReference>
<dbReference type="GO" id="GO:0005524">
    <property type="term" value="F:ATP binding"/>
    <property type="evidence" value="ECO:0007669"/>
    <property type="project" value="UniProtKB-KW"/>
</dbReference>
<evidence type="ECO:0000259" key="4">
    <source>
        <dbReference type="PROSITE" id="PS50893"/>
    </source>
</evidence>
<protein>
    <submittedName>
        <fullName evidence="5">Abc transporter</fullName>
    </submittedName>
</protein>
<dbReference type="InterPro" id="IPR027417">
    <property type="entry name" value="P-loop_NTPase"/>
</dbReference>
<dbReference type="InterPro" id="IPR003593">
    <property type="entry name" value="AAA+_ATPase"/>
</dbReference>
<dbReference type="InterPro" id="IPR003439">
    <property type="entry name" value="ABC_transporter-like_ATP-bd"/>
</dbReference>
<dbReference type="GO" id="GO:0016887">
    <property type="term" value="F:ATP hydrolysis activity"/>
    <property type="evidence" value="ECO:0007669"/>
    <property type="project" value="InterPro"/>
</dbReference>